<keyword evidence="5" id="KW-1185">Reference proteome</keyword>
<feature type="domain" description="Pyrrolo-quinoline quinone repeat" evidence="3">
    <location>
        <begin position="376"/>
        <end position="527"/>
    </location>
</feature>
<dbReference type="Proteomes" id="UP000650424">
    <property type="component" value="Unassembled WGS sequence"/>
</dbReference>
<dbReference type="EMBL" id="JACOGF010000008">
    <property type="protein sequence ID" value="MBC3919004.1"/>
    <property type="molecule type" value="Genomic_DNA"/>
</dbReference>
<organism evidence="4 5">
    <name type="scientific">Undibacterium hunanense</name>
    <dbReference type="NCBI Taxonomy" id="2762292"/>
    <lineage>
        <taxon>Bacteria</taxon>
        <taxon>Pseudomonadati</taxon>
        <taxon>Pseudomonadota</taxon>
        <taxon>Betaproteobacteria</taxon>
        <taxon>Burkholderiales</taxon>
        <taxon>Oxalobacteraceae</taxon>
        <taxon>Undibacterium</taxon>
    </lineage>
</organism>
<evidence type="ECO:0000313" key="5">
    <source>
        <dbReference type="Proteomes" id="UP000650424"/>
    </source>
</evidence>
<dbReference type="InterPro" id="IPR002372">
    <property type="entry name" value="PQQ_rpt_dom"/>
</dbReference>
<feature type="chain" id="PRO_5046151034" evidence="2">
    <location>
        <begin position="22"/>
        <end position="555"/>
    </location>
</feature>
<evidence type="ECO:0000259" key="3">
    <source>
        <dbReference type="Pfam" id="PF13360"/>
    </source>
</evidence>
<evidence type="ECO:0000256" key="2">
    <source>
        <dbReference type="SAM" id="SignalP"/>
    </source>
</evidence>
<dbReference type="PANTHER" id="PTHR34512:SF30">
    <property type="entry name" value="OUTER MEMBRANE PROTEIN ASSEMBLY FACTOR BAMB"/>
    <property type="match status" value="1"/>
</dbReference>
<feature type="compositionally biased region" description="Low complexity" evidence="1">
    <location>
        <begin position="29"/>
        <end position="38"/>
    </location>
</feature>
<evidence type="ECO:0000256" key="1">
    <source>
        <dbReference type="SAM" id="MobiDB-lite"/>
    </source>
</evidence>
<dbReference type="PROSITE" id="PS51257">
    <property type="entry name" value="PROKAR_LIPOPROTEIN"/>
    <property type="match status" value="1"/>
</dbReference>
<dbReference type="Gene3D" id="2.130.10.10">
    <property type="entry name" value="YVTN repeat-like/Quinoprotein amine dehydrogenase"/>
    <property type="match status" value="1"/>
</dbReference>
<accession>A0ABR6ZTN1</accession>
<dbReference type="Gene3D" id="2.40.128.630">
    <property type="match status" value="1"/>
</dbReference>
<comment type="caution">
    <text evidence="4">The sequence shown here is derived from an EMBL/GenBank/DDBJ whole genome shotgun (WGS) entry which is preliminary data.</text>
</comment>
<protein>
    <submittedName>
        <fullName evidence="4">PQQ-binding-like beta-propeller repeat protein</fullName>
    </submittedName>
</protein>
<dbReference type="Pfam" id="PF13360">
    <property type="entry name" value="PQQ_2"/>
    <property type="match status" value="2"/>
</dbReference>
<name>A0ABR6ZTN1_9BURK</name>
<dbReference type="InterPro" id="IPR018391">
    <property type="entry name" value="PQQ_b-propeller_rpt"/>
</dbReference>
<sequence length="555" mass="59615">MKKFRRALSLVALTLTVTACGGGGGGSSAGQTSSTSTGNVNVPAVSNDPGLTLDPSVLTAVVLQGDSLSVPVIAHANKNFPSFVNIGIVDTAGVLNTNPTIYGLDATTYRAMLTTSPKLAVGTYSGVIEVRLCKDFAVICAQPHEGSPWKLPYSIEVRAPNLKTLSALPGAQDWTTFQGNKAHTGYVPVNLDVNSFSLRFLAKSNIKTAESDIVTQGGITSFVESDGYAATNGNYIYTSAITALDEATGSVKWTFPTSNYRLNSPAAENGKVYFVGDENGRQYFSVLDQASGKQLAKVNSYSGTYTTYLAPVADEQSVIVPVSFSNGVASFNPTTLSTNWLGSRVSDYSPNSDRWTAAMDTDFTYVYSKNSSADNSSVMVAFDRKNGQIASRVANPDDKNSNDSLRSAPAICSNKNLLMTRLGSYLTNFDMSSSKIKWGLRGEFNSNPVCTGTTFYIINGKTIEARSLESGALQWTWALPSLENFVFSTRDTMPLNLILTNNVLLATSNSSVYAIDLGTHKTVWTYARSGYLSMSKNGVLYVRNFEGYVTAFNTH</sequence>
<feature type="region of interest" description="Disordered" evidence="1">
    <location>
        <begin position="23"/>
        <end position="43"/>
    </location>
</feature>
<reference evidence="4 5" key="1">
    <citation type="submission" date="2020-08" db="EMBL/GenBank/DDBJ databases">
        <title>Novel species isolated from subtropical streams in China.</title>
        <authorList>
            <person name="Lu H."/>
        </authorList>
    </citation>
    <scope>NUCLEOTIDE SEQUENCE [LARGE SCALE GENOMIC DNA]</scope>
    <source>
        <strain evidence="4 5">CY18W</strain>
    </source>
</reference>
<dbReference type="SMART" id="SM00564">
    <property type="entry name" value="PQQ"/>
    <property type="match status" value="5"/>
</dbReference>
<dbReference type="SUPFAM" id="SSF50998">
    <property type="entry name" value="Quinoprotein alcohol dehydrogenase-like"/>
    <property type="match status" value="1"/>
</dbReference>
<gene>
    <name evidence="4" type="ORF">H8L32_16050</name>
</gene>
<evidence type="ECO:0000313" key="4">
    <source>
        <dbReference type="EMBL" id="MBC3919004.1"/>
    </source>
</evidence>
<proteinExistence type="predicted"/>
<feature type="signal peptide" evidence="2">
    <location>
        <begin position="1"/>
        <end position="21"/>
    </location>
</feature>
<dbReference type="RefSeq" id="WP_186948278.1">
    <property type="nucleotide sequence ID" value="NZ_JACOGF010000008.1"/>
</dbReference>
<dbReference type="PANTHER" id="PTHR34512">
    <property type="entry name" value="CELL SURFACE PROTEIN"/>
    <property type="match status" value="1"/>
</dbReference>
<keyword evidence="2" id="KW-0732">Signal</keyword>
<dbReference type="InterPro" id="IPR015943">
    <property type="entry name" value="WD40/YVTN_repeat-like_dom_sf"/>
</dbReference>
<dbReference type="InterPro" id="IPR011047">
    <property type="entry name" value="Quinoprotein_ADH-like_sf"/>
</dbReference>
<feature type="domain" description="Pyrrolo-quinoline quinone repeat" evidence="3">
    <location>
        <begin position="227"/>
        <end position="335"/>
    </location>
</feature>